<sequence>MEKVKYWLQKRWPIADEARSSALKQVEAAMDCVAPVEMARRAFVTAAITAGFISNSVEDDQDRSLSWE</sequence>
<dbReference type="Gene3D" id="6.10.250.730">
    <property type="match status" value="1"/>
</dbReference>
<accession>A0ABT8DCC7</accession>
<dbReference type="EMBL" id="JAUFRC010000004">
    <property type="protein sequence ID" value="MDN3714277.1"/>
    <property type="molecule type" value="Genomic_DNA"/>
</dbReference>
<name>A0ABT8DCC7_9RHOB</name>
<dbReference type="Proteomes" id="UP001243846">
    <property type="component" value="Unassembled WGS sequence"/>
</dbReference>
<proteinExistence type="predicted"/>
<reference evidence="3" key="1">
    <citation type="journal article" date="2014" name="Int. J. Syst. Evol. Microbiol.">
        <title>Complete genome of a new Firmicutes species belonging to the dominant human colonic microbiota ('Ruminococcus bicirculans') reveals two chromosomes and a selective capacity to utilize plant glucans.</title>
        <authorList>
            <consortium name="NISC Comparative Sequencing Program"/>
            <person name="Wegmann U."/>
            <person name="Louis P."/>
            <person name="Goesmann A."/>
            <person name="Henrissat B."/>
            <person name="Duncan S.H."/>
            <person name="Flint H.J."/>
        </authorList>
    </citation>
    <scope>NUCLEOTIDE SEQUENCE</scope>
    <source>
        <strain evidence="3">CECT 8482</strain>
    </source>
</reference>
<reference evidence="4" key="2">
    <citation type="journal article" date="2019" name="Int. J. Syst. Evol. Microbiol.">
        <title>The Global Catalogue of Microorganisms (GCM) 10K type strain sequencing project: providing services to taxonomists for standard genome sequencing and annotation.</title>
        <authorList>
            <consortium name="The Broad Institute Genomics Platform"/>
            <consortium name="The Broad Institute Genome Sequencing Center for Infectious Disease"/>
            <person name="Wu L."/>
            <person name="Ma J."/>
        </authorList>
    </citation>
    <scope>NUCLEOTIDE SEQUENCE [LARGE SCALE GENOMIC DNA]</scope>
    <source>
        <strain evidence="4">CECT 8482</strain>
    </source>
</reference>
<reference evidence="3" key="3">
    <citation type="submission" date="2023-06" db="EMBL/GenBank/DDBJ databases">
        <authorList>
            <person name="Lucena T."/>
            <person name="Sun Q."/>
        </authorList>
    </citation>
    <scope>NUCLEOTIDE SEQUENCE</scope>
    <source>
        <strain evidence="3">CECT 8482</strain>
    </source>
</reference>
<comment type="caution">
    <text evidence="3">The sequence shown here is derived from an EMBL/GenBank/DDBJ whole genome shotgun (WGS) entry which is preliminary data.</text>
</comment>
<gene>
    <name evidence="1" type="ORF">QWZ10_25230</name>
    <name evidence="2" type="ORF">QWZ10_25930</name>
    <name evidence="3" type="ORF">QWZ10_26265</name>
</gene>
<evidence type="ECO:0000313" key="2">
    <source>
        <dbReference type="EMBL" id="MDN3714391.1"/>
    </source>
</evidence>
<dbReference type="EMBL" id="JAUFRC010000004">
    <property type="protein sequence ID" value="MDN3714391.1"/>
    <property type="molecule type" value="Genomic_DNA"/>
</dbReference>
<keyword evidence="4" id="KW-1185">Reference proteome</keyword>
<dbReference type="EMBL" id="JAUFRC010000005">
    <property type="protein sequence ID" value="MDN3714439.1"/>
    <property type="molecule type" value="Genomic_DNA"/>
</dbReference>
<dbReference type="InterPro" id="IPR010385">
    <property type="entry name" value="DUF982"/>
</dbReference>
<evidence type="ECO:0000313" key="1">
    <source>
        <dbReference type="EMBL" id="MDN3714277.1"/>
    </source>
</evidence>
<organism evidence="3 4">
    <name type="scientific">Paracoccus cavernae</name>
    <dbReference type="NCBI Taxonomy" id="1571207"/>
    <lineage>
        <taxon>Bacteria</taxon>
        <taxon>Pseudomonadati</taxon>
        <taxon>Pseudomonadota</taxon>
        <taxon>Alphaproteobacteria</taxon>
        <taxon>Rhodobacterales</taxon>
        <taxon>Paracoccaceae</taxon>
        <taxon>Paracoccus</taxon>
    </lineage>
</organism>
<protein>
    <submittedName>
        <fullName evidence="3">DUF982 domain-containing protein</fullName>
    </submittedName>
</protein>
<evidence type="ECO:0000313" key="3">
    <source>
        <dbReference type="EMBL" id="MDN3714439.1"/>
    </source>
</evidence>
<evidence type="ECO:0000313" key="4">
    <source>
        <dbReference type="Proteomes" id="UP001243846"/>
    </source>
</evidence>
<dbReference type="Pfam" id="PF06169">
    <property type="entry name" value="DUF982"/>
    <property type="match status" value="1"/>
</dbReference>